<organism evidence="3 4">
    <name type="scientific">Panthera leo</name>
    <name type="common">Lion</name>
    <dbReference type="NCBI Taxonomy" id="9689"/>
    <lineage>
        <taxon>Eukaryota</taxon>
        <taxon>Metazoa</taxon>
        <taxon>Chordata</taxon>
        <taxon>Craniata</taxon>
        <taxon>Vertebrata</taxon>
        <taxon>Euteleostomi</taxon>
        <taxon>Mammalia</taxon>
        <taxon>Eutheria</taxon>
        <taxon>Laurasiatheria</taxon>
        <taxon>Carnivora</taxon>
        <taxon>Feliformia</taxon>
        <taxon>Felidae</taxon>
        <taxon>Pantherinae</taxon>
        <taxon>Panthera</taxon>
    </lineage>
</organism>
<feature type="compositionally biased region" description="Pro residues" evidence="1">
    <location>
        <begin position="192"/>
        <end position="205"/>
    </location>
</feature>
<keyword evidence="4" id="KW-1185">Reference proteome</keyword>
<dbReference type="Proteomes" id="UP000694399">
    <property type="component" value="Unassembled WGS sequence"/>
</dbReference>
<feature type="region of interest" description="Disordered" evidence="1">
    <location>
        <begin position="153"/>
        <end position="219"/>
    </location>
</feature>
<sequence length="219" mass="22997">PRSRRWQLSTSQTLVLLGKISYHCCVCNLWIRGLSIYYYWFIIIIIDYVNLPSVCLSRWVSEVTLGVEDALVPASAPPPPCCPGDSGLGPLVGPQNSGGRSRGPGPFLPLPFLRAASISCDFCPEVWGALALEARVTPKQAAALGGGLVSATPSPVLGGPGPGTSPSPATSTHCPRRGGGRAPALSQVSRPSSPPPYLPTPPLPRPWHWGLPHIGSAPS</sequence>
<feature type="transmembrane region" description="Helical" evidence="2">
    <location>
        <begin position="37"/>
        <end position="56"/>
    </location>
</feature>
<keyword evidence="2" id="KW-1133">Transmembrane helix</keyword>
<evidence type="ECO:0000313" key="3">
    <source>
        <dbReference type="Ensembl" id="ENSPLOP00000027113.1"/>
    </source>
</evidence>
<reference evidence="3" key="2">
    <citation type="submission" date="2025-09" db="UniProtKB">
        <authorList>
            <consortium name="Ensembl"/>
        </authorList>
    </citation>
    <scope>IDENTIFICATION</scope>
</reference>
<dbReference type="GeneTree" id="ENSGT00950000186366"/>
<reference evidence="3" key="1">
    <citation type="submission" date="2025-08" db="UniProtKB">
        <authorList>
            <consortium name="Ensembl"/>
        </authorList>
    </citation>
    <scope>IDENTIFICATION</scope>
</reference>
<evidence type="ECO:0000256" key="2">
    <source>
        <dbReference type="SAM" id="Phobius"/>
    </source>
</evidence>
<proteinExistence type="predicted"/>
<dbReference type="AlphaFoldDB" id="A0A8C8XZ83"/>
<accession>A0A8C8XZ83</accession>
<protein>
    <submittedName>
        <fullName evidence="3">Uncharacterized protein</fullName>
    </submittedName>
</protein>
<evidence type="ECO:0000256" key="1">
    <source>
        <dbReference type="SAM" id="MobiDB-lite"/>
    </source>
</evidence>
<evidence type="ECO:0000313" key="4">
    <source>
        <dbReference type="Proteomes" id="UP000694399"/>
    </source>
</evidence>
<name>A0A8C8XZ83_PANLE</name>
<dbReference type="Ensembl" id="ENSPLOT00000029951.1">
    <property type="protein sequence ID" value="ENSPLOP00000027113.1"/>
    <property type="gene ID" value="ENSPLOG00000019890.1"/>
</dbReference>
<keyword evidence="2" id="KW-0472">Membrane</keyword>
<keyword evidence="2" id="KW-0812">Transmembrane</keyword>